<sequence length="1281" mass="134935">MVRECLSQYAASSKARALRTSLICANRGAECFPCIRILVDRFPGAINYAQPGGCRCSKEPYPHISKRWRGFAATRRSAHSSLLRDCLTPDGKASGSQAREQEGIAIDTAPPAVKPSWQVTAVCPPNRATYSRSVSTATVRQVAPPFGAADGSTARQITQLITRAQTWADLATITYQCGGASALNEIHLSAALNRLAKMNLAVATGLTRQHQHQARQRLPEVLQGPSIPIGSPPATSSLVPSRGDVYAFPPPASAPAPGHPSVSRIGPPQPLITTPLRSQSRTLFAPQAPFAAPWISIGPPPPDSPLADVGQPVSLSAPRPLLSPDAEPAGNRRVSELLHQHVAVGSGILDTGPIAASAHDTRGPVQARPAASPEELCVELLEALACRGGGAPIGHASSALAKDTLAENHTADSNGHRGLGPGTSRRKLVSPDRVAISGGQTRVADLAAVATAPSPSPPPLPARVVANAAWSAARLVMQLWPRRQSCATEEAASPLPGRALSDISGNRLPIAGFGSQGLPQDGATRPDWVVGSNASPTLQHRSWAALRALLALVVDAAPFMEPQHLSNMLYTVARLATSLPEVLEAPCGGNSDRESSSHSDGTCAVETAETTAAEAVSATTGDAEVVLRGRALAQRLMEVLLDASLPKLSSFGPQALSNSLYAVAFLGISPPQRWLRAWLDVSARQLLRADPQHIANMLWALARLGCDPGDRWVMTALQAAALKVSAFTTQGLCNTLWALAKIGFTADSVSKAHALLPLASALGSAARECDGQDVANGMWALARLHMRLQPLQPLAPGTGGSKSPGAAALFQPFSGSPDANQEGVLAEARNALQATGRKLLQASSRHLSTYNAQQLANTCWATAALGLQPPPDWEPQFWPAALVALPAMRTEELVAIAMASARIQLQPLDQWLEAVLKFTTQAMLPGSSSPQQRSSAAMEAVASGGAESLSPRSQTRIQATGRALASILWCVEAWQVRVPVAWTAAALGQLEMHAAGGTLEPAALGTALQAMARMGLKPDAVIAGWTARVVESVVMRAAANVNASAGDRKIADPVAAEEVTLWPHPVGGDRVTREVGDLDGRCARIILWSLARLRCQVSDQVAGWLALKASECETMVPDAAAEAGTVLFPEALKEQAKAGPGAGSHHRLSGRAGAELETGGTDEARCLLARERTGARNVCVALWALASTSSRPNPDVMRQLTRRATMDMQSASDSELLTIVRSFAAMGFRPGARFRRAAEDRIVRLAPRLTQDQMAAVLTWCARLQWQLSADVCELLRDVAL</sequence>
<keyword evidence="3" id="KW-1185">Reference proteome</keyword>
<dbReference type="GO" id="GO:1901259">
    <property type="term" value="P:chloroplast rRNA processing"/>
    <property type="evidence" value="ECO:0007669"/>
    <property type="project" value="TreeGrafter"/>
</dbReference>
<proteinExistence type="predicted"/>
<reference evidence="2" key="1">
    <citation type="journal article" date="2021" name="Proc. Natl. Acad. Sci. U.S.A.">
        <title>Three genomes in the algal genus Volvox reveal the fate of a haploid sex-determining region after a transition to homothallism.</title>
        <authorList>
            <person name="Yamamoto K."/>
            <person name="Hamaji T."/>
            <person name="Kawai-Toyooka H."/>
            <person name="Matsuzaki R."/>
            <person name="Takahashi F."/>
            <person name="Nishimura Y."/>
            <person name="Kawachi M."/>
            <person name="Noguchi H."/>
            <person name="Minakuchi Y."/>
            <person name="Umen J.G."/>
            <person name="Toyoda A."/>
            <person name="Nozaki H."/>
        </authorList>
    </citation>
    <scope>NUCLEOTIDE SEQUENCE</scope>
    <source>
        <strain evidence="2">NIES-3786</strain>
    </source>
</reference>
<feature type="region of interest" description="Disordered" evidence="1">
    <location>
        <begin position="221"/>
        <end position="269"/>
    </location>
</feature>
<comment type="caution">
    <text evidence="2">The sequence shown here is derived from an EMBL/GenBank/DDBJ whole genome shotgun (WGS) entry which is preliminary data.</text>
</comment>
<feature type="region of interest" description="Disordered" evidence="1">
    <location>
        <begin position="298"/>
        <end position="326"/>
    </location>
</feature>
<evidence type="ECO:0008006" key="4">
    <source>
        <dbReference type="Google" id="ProtNLM"/>
    </source>
</evidence>
<name>A0A8J4FRP8_9CHLO</name>
<feature type="compositionally biased region" description="Pro residues" evidence="1">
    <location>
        <begin position="248"/>
        <end position="258"/>
    </location>
</feature>
<protein>
    <recommendedName>
        <fullName evidence="4">RAP domain-containing protein</fullName>
    </recommendedName>
</protein>
<accession>A0A8J4FRP8</accession>
<evidence type="ECO:0000313" key="2">
    <source>
        <dbReference type="EMBL" id="GIL81647.1"/>
    </source>
</evidence>
<dbReference type="GO" id="GO:0035770">
    <property type="term" value="C:ribonucleoprotein granule"/>
    <property type="evidence" value="ECO:0007669"/>
    <property type="project" value="TreeGrafter"/>
</dbReference>
<dbReference type="EMBL" id="BNCP01000022">
    <property type="protein sequence ID" value="GIL81647.1"/>
    <property type="molecule type" value="Genomic_DNA"/>
</dbReference>
<dbReference type="InterPro" id="IPR050870">
    <property type="entry name" value="FAST_kinase"/>
</dbReference>
<organism evidence="2 3">
    <name type="scientific">Volvox reticuliferus</name>
    <dbReference type="NCBI Taxonomy" id="1737510"/>
    <lineage>
        <taxon>Eukaryota</taxon>
        <taxon>Viridiplantae</taxon>
        <taxon>Chlorophyta</taxon>
        <taxon>core chlorophytes</taxon>
        <taxon>Chlorophyceae</taxon>
        <taxon>CS clade</taxon>
        <taxon>Chlamydomonadales</taxon>
        <taxon>Volvocaceae</taxon>
        <taxon>Volvox</taxon>
    </lineage>
</organism>
<dbReference type="GO" id="GO:0044528">
    <property type="term" value="P:regulation of mitochondrial mRNA stability"/>
    <property type="evidence" value="ECO:0007669"/>
    <property type="project" value="TreeGrafter"/>
</dbReference>
<gene>
    <name evidence="2" type="ORF">Vretifemale_10665</name>
</gene>
<dbReference type="GO" id="GO:0005759">
    <property type="term" value="C:mitochondrial matrix"/>
    <property type="evidence" value="ECO:0007669"/>
    <property type="project" value="TreeGrafter"/>
</dbReference>
<dbReference type="PANTHER" id="PTHR21228">
    <property type="entry name" value="FAST LEU-RICH DOMAIN-CONTAINING"/>
    <property type="match status" value="1"/>
</dbReference>
<dbReference type="GO" id="GO:0003723">
    <property type="term" value="F:RNA binding"/>
    <property type="evidence" value="ECO:0007669"/>
    <property type="project" value="TreeGrafter"/>
</dbReference>
<dbReference type="GO" id="GO:0000963">
    <property type="term" value="P:mitochondrial RNA processing"/>
    <property type="evidence" value="ECO:0007669"/>
    <property type="project" value="TreeGrafter"/>
</dbReference>
<dbReference type="PANTHER" id="PTHR21228:SF40">
    <property type="entry name" value="LD45607P"/>
    <property type="match status" value="1"/>
</dbReference>
<evidence type="ECO:0000256" key="1">
    <source>
        <dbReference type="SAM" id="MobiDB-lite"/>
    </source>
</evidence>
<dbReference type="GO" id="GO:0009507">
    <property type="term" value="C:chloroplast"/>
    <property type="evidence" value="ECO:0007669"/>
    <property type="project" value="GOC"/>
</dbReference>
<dbReference type="OrthoDB" id="550610at2759"/>
<dbReference type="Proteomes" id="UP000747110">
    <property type="component" value="Unassembled WGS sequence"/>
</dbReference>
<feature type="region of interest" description="Disordered" evidence="1">
    <location>
        <begin position="409"/>
        <end position="429"/>
    </location>
</feature>
<evidence type="ECO:0000313" key="3">
    <source>
        <dbReference type="Proteomes" id="UP000747110"/>
    </source>
</evidence>